<organism evidence="2 3">
    <name type="scientific">Albula goreensis</name>
    <dbReference type="NCBI Taxonomy" id="1534307"/>
    <lineage>
        <taxon>Eukaryota</taxon>
        <taxon>Metazoa</taxon>
        <taxon>Chordata</taxon>
        <taxon>Craniata</taxon>
        <taxon>Vertebrata</taxon>
        <taxon>Euteleostomi</taxon>
        <taxon>Actinopterygii</taxon>
        <taxon>Neopterygii</taxon>
        <taxon>Teleostei</taxon>
        <taxon>Albuliformes</taxon>
        <taxon>Albulidae</taxon>
        <taxon>Albula</taxon>
    </lineage>
</organism>
<sequence>MEGVSVSGGTLDTLMVIVKQEEEETEEPVSDSKRTPFLQIKQEEEEEEGMKESLGNSPACTFRIQTLKEDPDSLQVAELKGIKIVKKKKRRKKRMEAKECAPIGGEGSSGSGASDSLWRCRLCQRCFSSSWELTGHCCVGAPGSGSADADGDPAKLEFWCPVCG</sequence>
<name>A0A8T3CUN2_9TELE</name>
<comment type="caution">
    <text evidence="2">The sequence shown here is derived from an EMBL/GenBank/DDBJ whole genome shotgun (WGS) entry which is preliminary data.</text>
</comment>
<evidence type="ECO:0000256" key="1">
    <source>
        <dbReference type="SAM" id="MobiDB-lite"/>
    </source>
</evidence>
<protein>
    <submittedName>
        <fullName evidence="2">Uncharacterized protein</fullName>
    </submittedName>
</protein>
<dbReference type="Proteomes" id="UP000829720">
    <property type="component" value="Unassembled WGS sequence"/>
</dbReference>
<reference evidence="2" key="1">
    <citation type="submission" date="2021-01" db="EMBL/GenBank/DDBJ databases">
        <authorList>
            <person name="Zahm M."/>
            <person name="Roques C."/>
            <person name="Cabau C."/>
            <person name="Klopp C."/>
            <person name="Donnadieu C."/>
            <person name="Jouanno E."/>
            <person name="Lampietro C."/>
            <person name="Louis A."/>
            <person name="Herpin A."/>
            <person name="Echchiki A."/>
            <person name="Berthelot C."/>
            <person name="Parey E."/>
            <person name="Roest-Crollius H."/>
            <person name="Braasch I."/>
            <person name="Postlethwait J."/>
            <person name="Bobe J."/>
            <person name="Montfort J."/>
            <person name="Bouchez O."/>
            <person name="Begum T."/>
            <person name="Mejri S."/>
            <person name="Adams A."/>
            <person name="Chen W.-J."/>
            <person name="Guiguen Y."/>
        </authorList>
    </citation>
    <scope>NUCLEOTIDE SEQUENCE</scope>
    <source>
        <tissue evidence="2">Blood</tissue>
    </source>
</reference>
<feature type="region of interest" description="Disordered" evidence="1">
    <location>
        <begin position="19"/>
        <end position="57"/>
    </location>
</feature>
<gene>
    <name evidence="2" type="ORF">AGOR_G00212840</name>
</gene>
<dbReference type="EMBL" id="JAERUA010000020">
    <property type="protein sequence ID" value="KAI1886325.1"/>
    <property type="molecule type" value="Genomic_DNA"/>
</dbReference>
<dbReference type="AlphaFoldDB" id="A0A8T3CUN2"/>
<feature type="non-terminal residue" evidence="2">
    <location>
        <position position="1"/>
    </location>
</feature>
<keyword evidence="3" id="KW-1185">Reference proteome</keyword>
<proteinExistence type="predicted"/>
<evidence type="ECO:0000313" key="3">
    <source>
        <dbReference type="Proteomes" id="UP000829720"/>
    </source>
</evidence>
<dbReference type="OrthoDB" id="6910977at2759"/>
<accession>A0A8T3CUN2</accession>
<evidence type="ECO:0000313" key="2">
    <source>
        <dbReference type="EMBL" id="KAI1886325.1"/>
    </source>
</evidence>